<evidence type="ECO:0000256" key="3">
    <source>
        <dbReference type="ARBA" id="ARBA00022741"/>
    </source>
</evidence>
<dbReference type="PANTHER" id="PTHR24351">
    <property type="entry name" value="RIBOSOMAL PROTEIN S6 KINASE"/>
    <property type="match status" value="1"/>
</dbReference>
<dbReference type="InterPro" id="IPR011009">
    <property type="entry name" value="Kinase-like_dom_sf"/>
</dbReference>
<feature type="region of interest" description="Disordered" evidence="6">
    <location>
        <begin position="360"/>
        <end position="383"/>
    </location>
</feature>
<dbReference type="Pfam" id="PF00069">
    <property type="entry name" value="Pkinase"/>
    <property type="match status" value="1"/>
</dbReference>
<dbReference type="SMART" id="SM00220">
    <property type="entry name" value="S_TKc"/>
    <property type="match status" value="1"/>
</dbReference>
<keyword evidence="4" id="KW-0418">Kinase</keyword>
<protein>
    <recommendedName>
        <fullName evidence="7">Protein kinase domain-containing protein</fullName>
    </recommendedName>
</protein>
<comment type="caution">
    <text evidence="8">The sequence shown here is derived from an EMBL/GenBank/DDBJ whole genome shotgun (WGS) entry which is preliminary data.</text>
</comment>
<keyword evidence="9" id="KW-1185">Reference proteome</keyword>
<dbReference type="Gene3D" id="1.10.510.10">
    <property type="entry name" value="Transferase(Phosphotransferase) domain 1"/>
    <property type="match status" value="1"/>
</dbReference>
<dbReference type="PROSITE" id="PS50011">
    <property type="entry name" value="PROTEIN_KINASE_DOM"/>
    <property type="match status" value="1"/>
</dbReference>
<evidence type="ECO:0000313" key="8">
    <source>
        <dbReference type="EMBL" id="RUS88573.1"/>
    </source>
</evidence>
<sequence>MASNKVYRDSMKVTPENLTCAYYKEAKEPDLLFPVFTRELYFSAFPAPIPDKRISDGNPIDHTSMFKIMAQMGSGKIGKHFTAMRKDFTKYSVTKPMKKDPKLVVAITEMTSRAVDYIDAVRVIEPFLHDKHGSLFLCHILMHFRNQVPFQVENYYFTCEYWHDGISLCSLLKENGPMSEETARFYLSELESAIEDVHERGKIFRCLCLCMLRTDLSGHLKVCPYTTCDQNMDCGKPCDPISKNCGDQFYASPEVVFGVDVQKAADWWSFGAIMYHLLVGQPPFSGCTLGELGKAITEEDPLFPPEMSPEAVDFLRNLLHKDPRRRAGWGAQGACTVKDHPFWHNINWISVPQRYLKPPLVPSDKKPMSEMLRPVKGNKTSTK</sequence>
<name>A0A3S0ZWR8_ELYCH</name>
<dbReference type="Proteomes" id="UP000271974">
    <property type="component" value="Unassembled WGS sequence"/>
</dbReference>
<accession>A0A3S0ZWR8</accession>
<keyword evidence="3" id="KW-0547">Nucleotide-binding</keyword>
<evidence type="ECO:0000256" key="1">
    <source>
        <dbReference type="ARBA" id="ARBA00022527"/>
    </source>
</evidence>
<keyword evidence="5" id="KW-0067">ATP-binding</keyword>
<dbReference type="SUPFAM" id="SSF56112">
    <property type="entry name" value="Protein kinase-like (PK-like)"/>
    <property type="match status" value="1"/>
</dbReference>
<dbReference type="Gene3D" id="3.30.200.20">
    <property type="entry name" value="Phosphorylase Kinase, domain 1"/>
    <property type="match status" value="1"/>
</dbReference>
<evidence type="ECO:0000256" key="4">
    <source>
        <dbReference type="ARBA" id="ARBA00022777"/>
    </source>
</evidence>
<evidence type="ECO:0000259" key="7">
    <source>
        <dbReference type="PROSITE" id="PS50011"/>
    </source>
</evidence>
<dbReference type="EMBL" id="RQTK01000079">
    <property type="protein sequence ID" value="RUS88573.1"/>
    <property type="molecule type" value="Genomic_DNA"/>
</dbReference>
<evidence type="ECO:0000313" key="9">
    <source>
        <dbReference type="Proteomes" id="UP000271974"/>
    </source>
</evidence>
<dbReference type="STRING" id="188477.A0A3S0ZWR8"/>
<evidence type="ECO:0000256" key="5">
    <source>
        <dbReference type="ARBA" id="ARBA00022840"/>
    </source>
</evidence>
<dbReference type="OrthoDB" id="6107696at2759"/>
<organism evidence="8 9">
    <name type="scientific">Elysia chlorotica</name>
    <name type="common">Eastern emerald elysia</name>
    <name type="synonym">Sea slug</name>
    <dbReference type="NCBI Taxonomy" id="188477"/>
    <lineage>
        <taxon>Eukaryota</taxon>
        <taxon>Metazoa</taxon>
        <taxon>Spiralia</taxon>
        <taxon>Lophotrochozoa</taxon>
        <taxon>Mollusca</taxon>
        <taxon>Gastropoda</taxon>
        <taxon>Heterobranchia</taxon>
        <taxon>Euthyneura</taxon>
        <taxon>Panpulmonata</taxon>
        <taxon>Sacoglossa</taxon>
        <taxon>Placobranchoidea</taxon>
        <taxon>Plakobranchidae</taxon>
        <taxon>Elysia</taxon>
    </lineage>
</organism>
<evidence type="ECO:0000256" key="6">
    <source>
        <dbReference type="SAM" id="MobiDB-lite"/>
    </source>
</evidence>
<dbReference type="InterPro" id="IPR000719">
    <property type="entry name" value="Prot_kinase_dom"/>
</dbReference>
<keyword evidence="2" id="KW-0808">Transferase</keyword>
<reference evidence="8 9" key="1">
    <citation type="submission" date="2019-01" db="EMBL/GenBank/DDBJ databases">
        <title>A draft genome assembly of the solar-powered sea slug Elysia chlorotica.</title>
        <authorList>
            <person name="Cai H."/>
            <person name="Li Q."/>
            <person name="Fang X."/>
            <person name="Li J."/>
            <person name="Curtis N.E."/>
            <person name="Altenburger A."/>
            <person name="Shibata T."/>
            <person name="Feng M."/>
            <person name="Maeda T."/>
            <person name="Schwartz J.A."/>
            <person name="Shigenobu S."/>
            <person name="Lundholm N."/>
            <person name="Nishiyama T."/>
            <person name="Yang H."/>
            <person name="Hasebe M."/>
            <person name="Li S."/>
            <person name="Pierce S.K."/>
            <person name="Wang J."/>
        </authorList>
    </citation>
    <scope>NUCLEOTIDE SEQUENCE [LARGE SCALE GENOMIC DNA]</scope>
    <source>
        <strain evidence="8">EC2010</strain>
        <tissue evidence="8">Whole organism of an adult</tissue>
    </source>
</reference>
<dbReference type="GO" id="GO:0005524">
    <property type="term" value="F:ATP binding"/>
    <property type="evidence" value="ECO:0007669"/>
    <property type="project" value="UniProtKB-KW"/>
</dbReference>
<evidence type="ECO:0000256" key="2">
    <source>
        <dbReference type="ARBA" id="ARBA00022679"/>
    </source>
</evidence>
<proteinExistence type="predicted"/>
<keyword evidence="1" id="KW-0723">Serine/threonine-protein kinase</keyword>
<feature type="domain" description="Protein kinase" evidence="7">
    <location>
        <begin position="66"/>
        <end position="343"/>
    </location>
</feature>
<gene>
    <name evidence="8" type="ORF">EGW08_003673</name>
</gene>
<dbReference type="AlphaFoldDB" id="A0A3S0ZWR8"/>
<dbReference type="GO" id="GO:0004674">
    <property type="term" value="F:protein serine/threonine kinase activity"/>
    <property type="evidence" value="ECO:0007669"/>
    <property type="project" value="UniProtKB-KW"/>
</dbReference>